<protein>
    <submittedName>
        <fullName evidence="3">Gag-pol polyprotein</fullName>
    </submittedName>
</protein>
<comment type="caution">
    <text evidence="3">The sequence shown here is derived from an EMBL/GenBank/DDBJ whole genome shotgun (WGS) entry which is preliminary data.</text>
</comment>
<dbReference type="EMBL" id="BQNB010011534">
    <property type="protein sequence ID" value="GJS91811.1"/>
    <property type="molecule type" value="Genomic_DNA"/>
</dbReference>
<feature type="domain" description="CCHC-type" evidence="2">
    <location>
        <begin position="114"/>
        <end position="127"/>
    </location>
</feature>
<reference evidence="3" key="2">
    <citation type="submission" date="2022-01" db="EMBL/GenBank/DDBJ databases">
        <authorList>
            <person name="Yamashiro T."/>
            <person name="Shiraishi A."/>
            <person name="Satake H."/>
            <person name="Nakayama K."/>
        </authorList>
    </citation>
    <scope>NUCLEOTIDE SEQUENCE</scope>
</reference>
<accession>A0ABQ4ZQQ3</accession>
<organism evidence="3 4">
    <name type="scientific">Tanacetum coccineum</name>
    <dbReference type="NCBI Taxonomy" id="301880"/>
    <lineage>
        <taxon>Eukaryota</taxon>
        <taxon>Viridiplantae</taxon>
        <taxon>Streptophyta</taxon>
        <taxon>Embryophyta</taxon>
        <taxon>Tracheophyta</taxon>
        <taxon>Spermatophyta</taxon>
        <taxon>Magnoliopsida</taxon>
        <taxon>eudicotyledons</taxon>
        <taxon>Gunneridae</taxon>
        <taxon>Pentapetalae</taxon>
        <taxon>asterids</taxon>
        <taxon>campanulids</taxon>
        <taxon>Asterales</taxon>
        <taxon>Asteraceae</taxon>
        <taxon>Asteroideae</taxon>
        <taxon>Anthemideae</taxon>
        <taxon>Anthemidinae</taxon>
        <taxon>Tanacetum</taxon>
    </lineage>
</organism>
<dbReference type="InterPro" id="IPR001878">
    <property type="entry name" value="Znf_CCHC"/>
</dbReference>
<evidence type="ECO:0000259" key="2">
    <source>
        <dbReference type="PROSITE" id="PS50158"/>
    </source>
</evidence>
<proteinExistence type="predicted"/>
<reference evidence="3" key="1">
    <citation type="journal article" date="2022" name="Int. J. Mol. Sci.">
        <title>Draft Genome of Tanacetum Coccineum: Genomic Comparison of Closely Related Tanacetum-Family Plants.</title>
        <authorList>
            <person name="Yamashiro T."/>
            <person name="Shiraishi A."/>
            <person name="Nakayama K."/>
            <person name="Satake H."/>
        </authorList>
    </citation>
    <scope>NUCLEOTIDE SEQUENCE</scope>
</reference>
<dbReference type="SMART" id="SM00343">
    <property type="entry name" value="ZnF_C2HC"/>
    <property type="match status" value="1"/>
</dbReference>
<evidence type="ECO:0000256" key="1">
    <source>
        <dbReference type="PROSITE-ProRule" id="PRU00047"/>
    </source>
</evidence>
<evidence type="ECO:0000313" key="4">
    <source>
        <dbReference type="Proteomes" id="UP001151760"/>
    </source>
</evidence>
<keyword evidence="1" id="KW-0862">Zinc</keyword>
<gene>
    <name evidence="3" type="ORF">Tco_0774447</name>
</gene>
<keyword evidence="1" id="KW-0479">Metal-binding</keyword>
<dbReference type="Pfam" id="PF00098">
    <property type="entry name" value="zf-CCHC"/>
    <property type="match status" value="1"/>
</dbReference>
<dbReference type="InterPro" id="IPR036875">
    <property type="entry name" value="Znf_CCHC_sf"/>
</dbReference>
<keyword evidence="1" id="KW-0863">Zinc-finger</keyword>
<dbReference type="SUPFAM" id="SSF57756">
    <property type="entry name" value="Retrovirus zinc finger-like domains"/>
    <property type="match status" value="1"/>
</dbReference>
<dbReference type="Proteomes" id="UP001151760">
    <property type="component" value="Unassembled WGS sequence"/>
</dbReference>
<name>A0ABQ4ZQQ3_9ASTR</name>
<sequence>MAILALDYQGDVVQNNSEDPLTSAKILLARAITQRFSNPANNRLRTSSNTRNQAIVQGDRVNIQSINSGNDGINTRCSYVQEEIIEGNNFQNDAGNIQRTLRTTSSGMVANVQCYNCSEKGHYARNCHKLRVRDSMYLMEQMLLAKQDEAGVILIDEHNDFLFADASQME</sequence>
<dbReference type="Gene3D" id="4.10.60.10">
    <property type="entry name" value="Zinc finger, CCHC-type"/>
    <property type="match status" value="1"/>
</dbReference>
<keyword evidence="4" id="KW-1185">Reference proteome</keyword>
<dbReference type="PROSITE" id="PS50158">
    <property type="entry name" value="ZF_CCHC"/>
    <property type="match status" value="1"/>
</dbReference>
<evidence type="ECO:0000313" key="3">
    <source>
        <dbReference type="EMBL" id="GJS91811.1"/>
    </source>
</evidence>